<dbReference type="Pfam" id="PF01370">
    <property type="entry name" value="Epimerase"/>
    <property type="match status" value="1"/>
</dbReference>
<dbReference type="Gene3D" id="3.40.50.720">
    <property type="entry name" value="NAD(P)-binding Rossmann-like Domain"/>
    <property type="match status" value="1"/>
</dbReference>
<dbReference type="AlphaFoldDB" id="A0A2T1C4I1"/>
<reference evidence="3 4" key="2">
    <citation type="submission" date="2018-03" db="EMBL/GenBank/DDBJ databases">
        <title>The ancient ancestry and fast evolution of plastids.</title>
        <authorList>
            <person name="Moore K.R."/>
            <person name="Magnabosco C."/>
            <person name="Momper L."/>
            <person name="Gold D.A."/>
            <person name="Bosak T."/>
            <person name="Fournier G.P."/>
        </authorList>
    </citation>
    <scope>NUCLEOTIDE SEQUENCE [LARGE SCALE GENOMIC DNA]</scope>
    <source>
        <strain evidence="3 4">CCAP 1448/3</strain>
    </source>
</reference>
<keyword evidence="4" id="KW-1185">Reference proteome</keyword>
<reference evidence="3 4" key="1">
    <citation type="submission" date="2018-02" db="EMBL/GenBank/DDBJ databases">
        <authorList>
            <person name="Cohen D.B."/>
            <person name="Kent A.D."/>
        </authorList>
    </citation>
    <scope>NUCLEOTIDE SEQUENCE [LARGE SCALE GENOMIC DNA]</scope>
    <source>
        <strain evidence="3 4">CCAP 1448/3</strain>
    </source>
</reference>
<gene>
    <name evidence="3" type="ORF">C7B64_10295</name>
</gene>
<feature type="domain" description="NAD-dependent epimerase/dehydratase" evidence="2">
    <location>
        <begin position="3"/>
        <end position="240"/>
    </location>
</feature>
<name>A0A2T1C4I1_9CYAN</name>
<accession>A0A2T1C4I1</accession>
<comment type="caution">
    <text evidence="3">The sequence shown here is derived from an EMBL/GenBank/DDBJ whole genome shotgun (WGS) entry which is preliminary data.</text>
</comment>
<proteinExistence type="predicted"/>
<dbReference type="InterPro" id="IPR001509">
    <property type="entry name" value="Epimerase_deHydtase"/>
</dbReference>
<dbReference type="OrthoDB" id="9771073at2"/>
<evidence type="ECO:0000313" key="3">
    <source>
        <dbReference type="EMBL" id="PSB03047.1"/>
    </source>
</evidence>
<evidence type="ECO:0000256" key="1">
    <source>
        <dbReference type="ARBA" id="ARBA00023027"/>
    </source>
</evidence>
<dbReference type="SUPFAM" id="SSF51735">
    <property type="entry name" value="NAD(P)-binding Rossmann-fold domains"/>
    <property type="match status" value="1"/>
</dbReference>
<dbReference type="InterPro" id="IPR036291">
    <property type="entry name" value="NAD(P)-bd_dom_sf"/>
</dbReference>
<dbReference type="EMBL" id="PVWJ01000042">
    <property type="protein sequence ID" value="PSB03047.1"/>
    <property type="molecule type" value="Genomic_DNA"/>
</dbReference>
<dbReference type="PANTHER" id="PTHR43574">
    <property type="entry name" value="EPIMERASE-RELATED"/>
    <property type="match status" value="1"/>
</dbReference>
<organism evidence="3 4">
    <name type="scientific">Merismopedia glauca CCAP 1448/3</name>
    <dbReference type="NCBI Taxonomy" id="1296344"/>
    <lineage>
        <taxon>Bacteria</taxon>
        <taxon>Bacillati</taxon>
        <taxon>Cyanobacteriota</taxon>
        <taxon>Cyanophyceae</taxon>
        <taxon>Synechococcales</taxon>
        <taxon>Merismopediaceae</taxon>
        <taxon>Merismopedia</taxon>
    </lineage>
</organism>
<sequence>MKILVTGAAGFIGFHVSKYLLDRGDEVIGIDNLNDYYDVQLKRDRLSILFQQSTFKFCQIDLADRDEIQQLFADLKLDKIVHLAAQVGVRYSLQNPYAYLNSNLVGFMHILEGCRHFKPEHLVFASSSSVYGANAKMPFSVHDTVDHPISFYAATKKANELMAHSYSHLYQIPVTGLRFFTVYGPWGRPDMATFLFTKAIFEDRPIDVFNYGKMKRDFTYVDDIVAGVVKVLDNPAKVNPNWSGLDPDPATSMAPYRIYNIGNNQSVELGKFIEVLEQAIGKEAKKNFLPLQPGDVLETYADINDLAKAVDFKPQVPIEIGIPKFVDWYREYYGVEEKRRSL</sequence>
<dbReference type="CDD" id="cd05253">
    <property type="entry name" value="UDP_GE_SDE_e"/>
    <property type="match status" value="1"/>
</dbReference>
<protein>
    <submittedName>
        <fullName evidence="3">Capsular biosynthesis protein CpsI</fullName>
    </submittedName>
</protein>
<evidence type="ECO:0000313" key="4">
    <source>
        <dbReference type="Proteomes" id="UP000238762"/>
    </source>
</evidence>
<dbReference type="RefSeq" id="WP_106288563.1">
    <property type="nucleotide sequence ID" value="NZ_CAWNTC010000026.1"/>
</dbReference>
<keyword evidence="1" id="KW-0520">NAD</keyword>
<evidence type="ECO:0000259" key="2">
    <source>
        <dbReference type="Pfam" id="PF01370"/>
    </source>
</evidence>
<dbReference type="PRINTS" id="PR01713">
    <property type="entry name" value="NUCEPIMERASE"/>
</dbReference>
<dbReference type="Proteomes" id="UP000238762">
    <property type="component" value="Unassembled WGS sequence"/>
</dbReference>